<dbReference type="OMA" id="HANIRGC"/>
<dbReference type="EMBL" id="CCYD01001583">
    <property type="protein sequence ID" value="CEG45518.1"/>
    <property type="molecule type" value="Genomic_DNA"/>
</dbReference>
<reference evidence="5" key="1">
    <citation type="submission" date="2014-09" db="EMBL/GenBank/DDBJ databases">
        <authorList>
            <person name="Sharma Rahul"/>
            <person name="Thines Marco"/>
        </authorList>
    </citation>
    <scope>NUCLEOTIDE SEQUENCE [LARGE SCALE GENOMIC DNA]</scope>
</reference>
<dbReference type="SUPFAM" id="SSF48371">
    <property type="entry name" value="ARM repeat"/>
    <property type="match status" value="1"/>
</dbReference>
<keyword evidence="2 3" id="KW-0040">ANK repeat</keyword>
<name>A0A0P1AUX0_PLAHL</name>
<evidence type="ECO:0000256" key="1">
    <source>
        <dbReference type="ARBA" id="ARBA00022737"/>
    </source>
</evidence>
<dbReference type="InterPro" id="IPR036770">
    <property type="entry name" value="Ankyrin_rpt-contain_sf"/>
</dbReference>
<proteinExistence type="predicted"/>
<protein>
    <submittedName>
        <fullName evidence="4">Ankyrin</fullName>
    </submittedName>
</protein>
<feature type="repeat" description="ANK" evidence="3">
    <location>
        <begin position="1185"/>
        <end position="1217"/>
    </location>
</feature>
<dbReference type="RefSeq" id="XP_024581887.1">
    <property type="nucleotide sequence ID" value="XM_024716272.1"/>
</dbReference>
<evidence type="ECO:0000313" key="5">
    <source>
        <dbReference type="Proteomes" id="UP000054928"/>
    </source>
</evidence>
<dbReference type="GeneID" id="36396864"/>
<dbReference type="Pfam" id="PF00023">
    <property type="entry name" value="Ank"/>
    <property type="match status" value="1"/>
</dbReference>
<dbReference type="Proteomes" id="UP000054928">
    <property type="component" value="Unassembled WGS sequence"/>
</dbReference>
<accession>A0A0P1AUX0</accession>
<evidence type="ECO:0000256" key="2">
    <source>
        <dbReference type="ARBA" id="ARBA00023043"/>
    </source>
</evidence>
<dbReference type="PROSITE" id="PS50297">
    <property type="entry name" value="ANK_REP_REGION"/>
    <property type="match status" value="3"/>
</dbReference>
<feature type="repeat" description="ANK" evidence="3">
    <location>
        <begin position="1023"/>
        <end position="1055"/>
    </location>
</feature>
<dbReference type="PANTHER" id="PTHR24198:SF165">
    <property type="entry name" value="ANKYRIN REPEAT-CONTAINING PROTEIN-RELATED"/>
    <property type="match status" value="1"/>
</dbReference>
<dbReference type="Pfam" id="PF12796">
    <property type="entry name" value="Ank_2"/>
    <property type="match status" value="2"/>
</dbReference>
<dbReference type="PANTHER" id="PTHR24198">
    <property type="entry name" value="ANKYRIN REPEAT AND PROTEIN KINASE DOMAIN-CONTAINING PROTEIN"/>
    <property type="match status" value="1"/>
</dbReference>
<evidence type="ECO:0000256" key="3">
    <source>
        <dbReference type="PROSITE-ProRule" id="PRU00023"/>
    </source>
</evidence>
<sequence>MEDILTQNQLDTSRNTRAALWKKQVKQLKLKDVGKKIEAMQFCIRNDRFFREQLEVLPLLMGFLSRTKTPALVMETLVALFTLISPSSATQSINPESEVIHAELNAKYILERSTSHDAAWKAGEPFVVLFSMKALASEIRIKAIEVLDRLLNLHGILFTELEENTSTLSKFMPIESTCSSLLSCLGSEDGDLQFAALSCLASAIKCFLSDETMCRFDFENVISRSLGLLSHSERRFHRPALNIVEAFSKFESGRHILIKNVAIDALGNAIREAHEILHKISTIVPTKGIGASPLSANDALVLGSCIVILCQVFVRTTLARYQMAKIESDKDDHIILMDVIEAMIGILQFDIATALTSRVNHTESTRMTNGTTAAASTKAANTALLADLFPFSIERCVDEVHQHHQIADRLLHTIYIIDDFESAKGIHDEGVEAGQTHKAEYSSKLDPCIICAVSIPLDSDEAESGESKNGAAPSLTLQMPPLVAVDTLLALLETSYESANKGLTFRILRWIGALVDLPENANALGERAVSILLKILATTPFTHSLLFAFLAKSIHAIVLQNPKAFELCGRPGSELISLLFQFLHKTGENPEDSNDLEDSLCIENRADISKTKSIETSPDQDENVYELKEVDNYEDGIALTPIPGSELFYNIDSIDVLLAVSEAIAALARAYQKWNISPIIDTFEVPVSKLAAPVKSGALLTAGESKKKISADHEKSSVVGDAIMLGLLEGSMQVLKLISQFMGVNPAVCVSLLELLDILMTTPKGMKVMLELARSEVQALGLNDQSDGCLSTLTAETWPLSVNSSRQMEHTILLLPLLNVLQSPDTSFLEIEAAVRLITVMTSDHVEATVEPPKEVIKNLKKGGDAAPVVNSFSSLPQIVITESDRFINAGVGCGMIVVLLAFMDTVRLPKATEDSNNRVCILTTQIDNLLQKFITLGQEKDAMIMTKYKESMSSEGQLSSETPDLKLPYKTQWAQLLNHQFDIPRFGYMSYSALLLATELEQSKLVKMLLSVGASSETVSSGGLTPLMIAFLIGNTSMVIDLLEARANVDAITTDGHDITVWNCALVSSMQGQVNDLITSTYTCVGEPKDALIMNALIQLDTINGSFQCLDVCLEAEVDVNVSNAEGNFLLHALLSQSTVRCKLRGLDVCFRYESHLNDRARLEKAASDLIRKHSADVNCCNQIGQTPLHLALLYGHTNIAKVLLKFEANPNVQCMHGHLPLHYACLGFCGTLNESDEEAIEMIKLLLLQASHYPKIVGVHKDWRKHKSAEEKQTLVVEQILKTGFLSLVMPEPIVCKLSNPQEILATTSFHGNFLPWHFSCGACYQFPSKFCLSDSLIKLFKTNGHVRAEILKYFIREWHIDISMITKDNLHALHLAIKTDVNGTNLPVIKVLLEYRNPNHSVEKSKNLNINAVHDHILIDSLPIIPSKSLVLFLDTNENRRQAYVSTRSNDGKYHIILENGQHLDNVAREKLQVADECFDDSHRWKYFIFMGNRFSALHYALQLKHDTLALLLLAQPDISLDPEGNDLPLLALACAAGQSTEVVRQLITQQANMRVHLPLRTSKCDLDSFDSMTEPMHAAALHYAVMYDNYDMAETLLSSPHVLPNVQRSGDGFTPLHLACEKENIKMIKLLLDHGAKFTQLSSGAAKGVSPLQLLIKVDNVDSDLLKELVRDHYLPPEVLLEGCTTNVVVVNDDYSQNLAVNTNEEGFQINDYDVPSCALLQEEQRNFDIFERFQAVVQASSDESLTQSVRMELEKSDNVLCLFFEVLRNYFQVSEPNNESDNTPQLLPSSLYHVFQQIPHRHECYRHYKTRSQWKCKSKTPRKSKAASGETVAELVALHVNTIEDA</sequence>
<dbReference type="PROSITE" id="PS50088">
    <property type="entry name" value="ANK_REPEAT"/>
    <property type="match status" value="3"/>
</dbReference>
<dbReference type="OrthoDB" id="194358at2759"/>
<dbReference type="SMART" id="SM00248">
    <property type="entry name" value="ANK"/>
    <property type="match status" value="10"/>
</dbReference>
<dbReference type="STRING" id="4781.A0A0P1AUX0"/>
<dbReference type="SUPFAM" id="SSF48403">
    <property type="entry name" value="Ankyrin repeat"/>
    <property type="match status" value="2"/>
</dbReference>
<dbReference type="InterPro" id="IPR016024">
    <property type="entry name" value="ARM-type_fold"/>
</dbReference>
<dbReference type="InterPro" id="IPR002110">
    <property type="entry name" value="Ankyrin_rpt"/>
</dbReference>
<evidence type="ECO:0000313" key="4">
    <source>
        <dbReference type="EMBL" id="CEG45518.1"/>
    </source>
</evidence>
<organism evidence="4 5">
    <name type="scientific">Plasmopara halstedii</name>
    <name type="common">Downy mildew of sunflower</name>
    <dbReference type="NCBI Taxonomy" id="4781"/>
    <lineage>
        <taxon>Eukaryota</taxon>
        <taxon>Sar</taxon>
        <taxon>Stramenopiles</taxon>
        <taxon>Oomycota</taxon>
        <taxon>Peronosporomycetes</taxon>
        <taxon>Peronosporales</taxon>
        <taxon>Peronosporaceae</taxon>
        <taxon>Plasmopara</taxon>
    </lineage>
</organism>
<keyword evidence="1" id="KW-0677">Repeat</keyword>
<feature type="repeat" description="ANK" evidence="3">
    <location>
        <begin position="1615"/>
        <end position="1647"/>
    </location>
</feature>
<dbReference type="Gene3D" id="1.25.40.20">
    <property type="entry name" value="Ankyrin repeat-containing domain"/>
    <property type="match status" value="3"/>
</dbReference>
<keyword evidence="5" id="KW-1185">Reference proteome</keyword>